<dbReference type="EMBL" id="ASHM01081338">
    <property type="protein sequence ID" value="PNX59747.1"/>
    <property type="molecule type" value="Genomic_DNA"/>
</dbReference>
<dbReference type="Proteomes" id="UP000236291">
    <property type="component" value="Unassembled WGS sequence"/>
</dbReference>
<keyword evidence="1" id="KW-0645">Protease</keyword>
<keyword evidence="1" id="KW-0378">Hydrolase</keyword>
<dbReference type="STRING" id="57577.A0A2K3K0A9"/>
<gene>
    <name evidence="1" type="ORF">L195_g051576</name>
</gene>
<reference evidence="1 2" key="2">
    <citation type="journal article" date="2017" name="Front. Plant Sci.">
        <title>Gene Classification and Mining of Molecular Markers Useful in Red Clover (Trifolium pratense) Breeding.</title>
        <authorList>
            <person name="Istvanek J."/>
            <person name="Dluhosova J."/>
            <person name="Dluhos P."/>
            <person name="Patkova L."/>
            <person name="Nedelnik J."/>
            <person name="Repkova J."/>
        </authorList>
    </citation>
    <scope>NUCLEOTIDE SEQUENCE [LARGE SCALE GENOMIC DNA]</scope>
    <source>
        <strain evidence="2">cv. Tatra</strain>
        <tissue evidence="1">Young leaves</tissue>
    </source>
</reference>
<evidence type="ECO:0000313" key="1">
    <source>
        <dbReference type="EMBL" id="PNX59747.1"/>
    </source>
</evidence>
<accession>A0A2K3K0A9</accession>
<protein>
    <submittedName>
        <fullName evidence="1">Lysosomal pro-X carboxypeptidase-like protein</fullName>
    </submittedName>
</protein>
<sequence>SPLNQSFELSNYLGEMYTAAAQYNHPPEYPVTMICNGIDEASFGDTILDKIYSGM</sequence>
<feature type="non-terminal residue" evidence="1">
    <location>
        <position position="1"/>
    </location>
</feature>
<organism evidence="1 2">
    <name type="scientific">Trifolium pratense</name>
    <name type="common">Red clover</name>
    <dbReference type="NCBI Taxonomy" id="57577"/>
    <lineage>
        <taxon>Eukaryota</taxon>
        <taxon>Viridiplantae</taxon>
        <taxon>Streptophyta</taxon>
        <taxon>Embryophyta</taxon>
        <taxon>Tracheophyta</taxon>
        <taxon>Spermatophyta</taxon>
        <taxon>Magnoliopsida</taxon>
        <taxon>eudicotyledons</taxon>
        <taxon>Gunneridae</taxon>
        <taxon>Pentapetalae</taxon>
        <taxon>rosids</taxon>
        <taxon>fabids</taxon>
        <taxon>Fabales</taxon>
        <taxon>Fabaceae</taxon>
        <taxon>Papilionoideae</taxon>
        <taxon>50 kb inversion clade</taxon>
        <taxon>NPAAA clade</taxon>
        <taxon>Hologalegina</taxon>
        <taxon>IRL clade</taxon>
        <taxon>Trifolieae</taxon>
        <taxon>Trifolium</taxon>
    </lineage>
</organism>
<keyword evidence="1" id="KW-0121">Carboxypeptidase</keyword>
<name>A0A2K3K0A9_TRIPR</name>
<dbReference type="AlphaFoldDB" id="A0A2K3K0A9"/>
<reference evidence="1 2" key="1">
    <citation type="journal article" date="2014" name="Am. J. Bot.">
        <title>Genome assembly and annotation for red clover (Trifolium pratense; Fabaceae).</title>
        <authorList>
            <person name="Istvanek J."/>
            <person name="Jaros M."/>
            <person name="Krenek A."/>
            <person name="Repkova J."/>
        </authorList>
    </citation>
    <scope>NUCLEOTIDE SEQUENCE [LARGE SCALE GENOMIC DNA]</scope>
    <source>
        <strain evidence="2">cv. Tatra</strain>
        <tissue evidence="1">Young leaves</tissue>
    </source>
</reference>
<proteinExistence type="predicted"/>
<dbReference type="GO" id="GO:0004180">
    <property type="term" value="F:carboxypeptidase activity"/>
    <property type="evidence" value="ECO:0007669"/>
    <property type="project" value="UniProtKB-KW"/>
</dbReference>
<dbReference type="ExpressionAtlas" id="A0A2K3K0A9">
    <property type="expression patterns" value="baseline"/>
</dbReference>
<evidence type="ECO:0000313" key="2">
    <source>
        <dbReference type="Proteomes" id="UP000236291"/>
    </source>
</evidence>
<comment type="caution">
    <text evidence="1">The sequence shown here is derived from an EMBL/GenBank/DDBJ whole genome shotgun (WGS) entry which is preliminary data.</text>
</comment>